<dbReference type="PATRIC" id="fig|749414.3.peg.5146"/>
<evidence type="ECO:0000313" key="1">
    <source>
        <dbReference type="EMBL" id="ADI08095.1"/>
    </source>
</evidence>
<dbReference type="AlphaFoldDB" id="D7C333"/>
<dbReference type="STRING" id="749414.SBI_04975"/>
<evidence type="ECO:0000313" key="2">
    <source>
        <dbReference type="Proteomes" id="UP000000377"/>
    </source>
</evidence>
<proteinExistence type="predicted"/>
<organism evidence="1 2">
    <name type="scientific">Streptomyces bingchenggensis (strain BCW-1)</name>
    <dbReference type="NCBI Taxonomy" id="749414"/>
    <lineage>
        <taxon>Bacteria</taxon>
        <taxon>Bacillati</taxon>
        <taxon>Actinomycetota</taxon>
        <taxon>Actinomycetes</taxon>
        <taxon>Kitasatosporales</taxon>
        <taxon>Streptomycetaceae</taxon>
        <taxon>Streptomyces</taxon>
    </lineage>
</organism>
<sequence length="220" mass="24498">MWRSGSPAVTEGVPGGPASALAGPYRAAASASARAVPPGGTARADGRNRRDTIDRVIDLGYSLSRRFPDPPQTDYRTADVHTLRHDLFCGDVYLADTEADRELSTAWGWVPVLDFAWALCDIVERLDRDPLGSRSARPVHAELDFTESTDRLLFERRFGWVDITADWAEAEDAPLTFNHAALRREARDFLHDLIADLTDMHEGLADNPAVWELQARYPRV</sequence>
<name>D7C333_STRBB</name>
<dbReference type="eggNOG" id="ENOG5033TQ5">
    <property type="taxonomic scope" value="Bacteria"/>
</dbReference>
<reference evidence="1 2" key="1">
    <citation type="journal article" date="2010" name="J. Bacteriol.">
        <title>Genome sequence of the milbemycin-producing bacterium Streptomyces bingchenggensis.</title>
        <authorList>
            <person name="Wang X.J."/>
            <person name="Yan Y.J."/>
            <person name="Zhang B."/>
            <person name="An J."/>
            <person name="Wang J.J."/>
            <person name="Tian J."/>
            <person name="Jiang L."/>
            <person name="Chen Y.H."/>
            <person name="Huang S.X."/>
            <person name="Yin M."/>
            <person name="Zhang J."/>
            <person name="Gao A.L."/>
            <person name="Liu C.X."/>
            <person name="Zhu Z.X."/>
            <person name="Xiang W.S."/>
        </authorList>
    </citation>
    <scope>NUCLEOTIDE SEQUENCE [LARGE SCALE GENOMIC DNA]</scope>
    <source>
        <strain evidence="1 2">BCW-1</strain>
    </source>
</reference>
<keyword evidence="2" id="KW-1185">Reference proteome</keyword>
<protein>
    <submittedName>
        <fullName evidence="1">Uncharacterized protein</fullName>
    </submittedName>
</protein>
<dbReference type="Proteomes" id="UP000000377">
    <property type="component" value="Chromosome"/>
</dbReference>
<dbReference type="KEGG" id="sbh:SBI_04975"/>
<dbReference type="EMBL" id="CP002047">
    <property type="protein sequence ID" value="ADI08095.1"/>
    <property type="molecule type" value="Genomic_DNA"/>
</dbReference>
<gene>
    <name evidence="1" type="ordered locus">SBI_04975</name>
</gene>
<accession>D7C333</accession>
<dbReference type="HOGENOM" id="CLU_109384_0_0_11"/>